<dbReference type="InterPro" id="IPR027417">
    <property type="entry name" value="P-loop_NTPase"/>
</dbReference>
<keyword evidence="4 10" id="KW-0067">ATP-binding</keyword>
<evidence type="ECO:0000256" key="7">
    <source>
        <dbReference type="SAM" id="Phobius"/>
    </source>
</evidence>
<evidence type="ECO:0000256" key="2">
    <source>
        <dbReference type="ARBA" id="ARBA00022692"/>
    </source>
</evidence>
<comment type="subcellular location">
    <subcellularLocation>
        <location evidence="1">Cell membrane</location>
        <topology evidence="1">Multi-pass membrane protein</topology>
    </subcellularLocation>
</comment>
<evidence type="ECO:0000259" key="8">
    <source>
        <dbReference type="PROSITE" id="PS50893"/>
    </source>
</evidence>
<dbReference type="Pfam" id="PF00005">
    <property type="entry name" value="ABC_tran"/>
    <property type="match status" value="1"/>
</dbReference>
<keyword evidence="6 7" id="KW-0472">Membrane</keyword>
<comment type="caution">
    <text evidence="10">The sequence shown here is derived from an EMBL/GenBank/DDBJ whole genome shotgun (WGS) entry which is preliminary data.</text>
</comment>
<dbReference type="SUPFAM" id="SSF52540">
    <property type="entry name" value="P-loop containing nucleoside triphosphate hydrolases"/>
    <property type="match status" value="1"/>
</dbReference>
<dbReference type="Gene3D" id="3.40.50.300">
    <property type="entry name" value="P-loop containing nucleotide triphosphate hydrolases"/>
    <property type="match status" value="1"/>
</dbReference>
<feature type="transmembrane region" description="Helical" evidence="7">
    <location>
        <begin position="21"/>
        <end position="49"/>
    </location>
</feature>
<evidence type="ECO:0000313" key="10">
    <source>
        <dbReference type="EMBL" id="PRZ12096.1"/>
    </source>
</evidence>
<feature type="transmembrane region" description="Helical" evidence="7">
    <location>
        <begin position="69"/>
        <end position="90"/>
    </location>
</feature>
<evidence type="ECO:0000256" key="5">
    <source>
        <dbReference type="ARBA" id="ARBA00022989"/>
    </source>
</evidence>
<feature type="domain" description="ABC transporter" evidence="8">
    <location>
        <begin position="373"/>
        <end position="600"/>
    </location>
</feature>
<dbReference type="Gene3D" id="1.20.1560.10">
    <property type="entry name" value="ABC transporter type 1, transmembrane domain"/>
    <property type="match status" value="1"/>
</dbReference>
<dbReference type="AlphaFoldDB" id="A0A2T0YBK4"/>
<dbReference type="CDD" id="cd18584">
    <property type="entry name" value="ABC_6TM_AarD_CydD"/>
    <property type="match status" value="1"/>
</dbReference>
<name>A0A2T0YBK4_9MICC</name>
<keyword evidence="5 7" id="KW-1133">Transmembrane helix</keyword>
<evidence type="ECO:0000256" key="6">
    <source>
        <dbReference type="ARBA" id="ARBA00023136"/>
    </source>
</evidence>
<dbReference type="InterPro" id="IPR011527">
    <property type="entry name" value="ABC1_TM_dom"/>
</dbReference>
<evidence type="ECO:0000313" key="11">
    <source>
        <dbReference type="Proteomes" id="UP000238217"/>
    </source>
</evidence>
<dbReference type="RefSeq" id="WP_106124032.1">
    <property type="nucleotide sequence ID" value="NZ_PVTY01000025.1"/>
</dbReference>
<evidence type="ECO:0000259" key="9">
    <source>
        <dbReference type="PROSITE" id="PS50929"/>
    </source>
</evidence>
<dbReference type="EMBL" id="PVTY01000025">
    <property type="protein sequence ID" value="PRZ12096.1"/>
    <property type="molecule type" value="Genomic_DNA"/>
</dbReference>
<dbReference type="SUPFAM" id="SSF90123">
    <property type="entry name" value="ABC transporter transmembrane region"/>
    <property type="match status" value="1"/>
</dbReference>
<dbReference type="GO" id="GO:0042883">
    <property type="term" value="P:cysteine transport"/>
    <property type="evidence" value="ECO:0007669"/>
    <property type="project" value="InterPro"/>
</dbReference>
<dbReference type="InterPro" id="IPR003439">
    <property type="entry name" value="ABC_transporter-like_ATP-bd"/>
</dbReference>
<dbReference type="InterPro" id="IPR039421">
    <property type="entry name" value="Type_1_exporter"/>
</dbReference>
<dbReference type="InterPro" id="IPR003593">
    <property type="entry name" value="AAA+_ATPase"/>
</dbReference>
<gene>
    <name evidence="10" type="ORF">BCL67_12517</name>
</gene>
<dbReference type="OrthoDB" id="3237158at2"/>
<proteinExistence type="predicted"/>
<dbReference type="Proteomes" id="UP000238217">
    <property type="component" value="Unassembled WGS sequence"/>
</dbReference>
<dbReference type="GO" id="GO:0005886">
    <property type="term" value="C:plasma membrane"/>
    <property type="evidence" value="ECO:0007669"/>
    <property type="project" value="UniProtKB-SubCell"/>
</dbReference>
<dbReference type="PROSITE" id="PS50893">
    <property type="entry name" value="ABC_TRANSPORTER_2"/>
    <property type="match status" value="1"/>
</dbReference>
<dbReference type="Pfam" id="PF00664">
    <property type="entry name" value="ABC_membrane"/>
    <property type="match status" value="1"/>
</dbReference>
<dbReference type="GO" id="GO:0140359">
    <property type="term" value="F:ABC-type transporter activity"/>
    <property type="evidence" value="ECO:0007669"/>
    <property type="project" value="InterPro"/>
</dbReference>
<sequence length="600" mass="62319">MKPLDPRLLRYATASRRFLVAAALLGLAQVALAIIFSGLLAWILARAAAWAGIVGEVPGAGDGPLLPELVPALLGLGAVVLGRAGIAWAVESVAAQAAVKAKSQLRRGAAEALAAKVAAGQDSPSSRDSAHAVTVLGSGLDALDPYFSRYLPQLVLTALAIPLHLGVLATQDPTTAVIVALTLPLIPLFMALIGFSTQAAQQRQWSRLDRLSRTYLDLVEGLATLKVFNRAHQQRQNLREISEAQRQSTMKVLRISFLSGFVLELAASMSVALVAVSVGIRLIDGQMDLAVGLFVLLIVPEAYAPLRQVGTNYHAAAEGVAAAEDVFEILDGAPARDAAEKLSAGAAAGAGSSHTGASGAGSSHTMSAGPLDLVISGLSVERGSTPVIDGLDMRARAAEITVLAGPSGIGKSTLFAAIMGFIPSSGGILLSSQGAEARTPQLTGADRRDLIAWSGQRHGLRSGTILENIAMVSGEMVPDSTWTRQRAQETLMDLGFTANDAQLRLDRHIGVRGAGLSGGQSHRVAIARALFRARSQGCPVLLLDEPSAALDDASESQLILTLKAEAAAGRTVVVISHRSALREAADRVIDLSTIPTEAAA</sequence>
<feature type="transmembrane region" description="Helical" evidence="7">
    <location>
        <begin position="150"/>
        <end position="169"/>
    </location>
</feature>
<feature type="transmembrane region" description="Helical" evidence="7">
    <location>
        <begin position="255"/>
        <end position="283"/>
    </location>
</feature>
<protein>
    <submittedName>
        <fullName evidence="10">ATP-binding cassette subfamily C protein CydD</fullName>
    </submittedName>
</protein>
<feature type="transmembrane region" description="Helical" evidence="7">
    <location>
        <begin position="175"/>
        <end position="195"/>
    </location>
</feature>
<dbReference type="InterPro" id="IPR036640">
    <property type="entry name" value="ABC1_TM_sf"/>
</dbReference>
<organism evidence="10 11">
    <name type="scientific">Nesterenkonia sandarakina</name>
    <dbReference type="NCBI Taxonomy" id="272918"/>
    <lineage>
        <taxon>Bacteria</taxon>
        <taxon>Bacillati</taxon>
        <taxon>Actinomycetota</taxon>
        <taxon>Actinomycetes</taxon>
        <taxon>Micrococcales</taxon>
        <taxon>Micrococcaceae</taxon>
        <taxon>Nesterenkonia</taxon>
    </lineage>
</organism>
<keyword evidence="11" id="KW-1185">Reference proteome</keyword>
<evidence type="ECO:0000256" key="4">
    <source>
        <dbReference type="ARBA" id="ARBA00022840"/>
    </source>
</evidence>
<dbReference type="PROSITE" id="PS50929">
    <property type="entry name" value="ABC_TM1F"/>
    <property type="match status" value="1"/>
</dbReference>
<dbReference type="PANTHER" id="PTHR24221:SF590">
    <property type="entry name" value="COMPONENT LINKED WITH THE ASSEMBLY OF CYTOCHROME' TRANSPORT TRANSMEMBRANE ATP-BINDING PROTEIN ABC TRANSPORTER CYDD-RELATED"/>
    <property type="match status" value="1"/>
</dbReference>
<dbReference type="PANTHER" id="PTHR24221">
    <property type="entry name" value="ATP-BINDING CASSETTE SUB-FAMILY B"/>
    <property type="match status" value="1"/>
</dbReference>
<dbReference type="GO" id="GO:0016887">
    <property type="term" value="F:ATP hydrolysis activity"/>
    <property type="evidence" value="ECO:0007669"/>
    <property type="project" value="InterPro"/>
</dbReference>
<dbReference type="SMART" id="SM00382">
    <property type="entry name" value="AAA"/>
    <property type="match status" value="1"/>
</dbReference>
<evidence type="ECO:0000256" key="3">
    <source>
        <dbReference type="ARBA" id="ARBA00022741"/>
    </source>
</evidence>
<keyword evidence="2 7" id="KW-0812">Transmembrane</keyword>
<dbReference type="InterPro" id="IPR014216">
    <property type="entry name" value="ABC_transptr_CydD"/>
</dbReference>
<dbReference type="NCBIfam" id="TIGR02857">
    <property type="entry name" value="CydD"/>
    <property type="match status" value="1"/>
</dbReference>
<accession>A0A2T0YBK4</accession>
<feature type="domain" description="ABC transmembrane type-1" evidence="9">
    <location>
        <begin position="19"/>
        <end position="318"/>
    </location>
</feature>
<keyword evidence="3" id="KW-0547">Nucleotide-binding</keyword>
<reference evidence="10 11" key="1">
    <citation type="submission" date="2018-03" db="EMBL/GenBank/DDBJ databases">
        <title>Comparative analysis of microorganisms from saline springs in Andes Mountain Range, Colombia.</title>
        <authorList>
            <person name="Rubin E."/>
        </authorList>
    </citation>
    <scope>NUCLEOTIDE SEQUENCE [LARGE SCALE GENOMIC DNA]</scope>
    <source>
        <strain evidence="10 11">CG 35</strain>
    </source>
</reference>
<evidence type="ECO:0000256" key="1">
    <source>
        <dbReference type="ARBA" id="ARBA00004651"/>
    </source>
</evidence>
<dbReference type="GO" id="GO:0005524">
    <property type="term" value="F:ATP binding"/>
    <property type="evidence" value="ECO:0007669"/>
    <property type="project" value="UniProtKB-KW"/>
</dbReference>